<proteinExistence type="predicted"/>
<dbReference type="EMBL" id="JANTQA010000042">
    <property type="protein sequence ID" value="KAJ3435176.1"/>
    <property type="molecule type" value="Genomic_DNA"/>
</dbReference>
<name>A0AAV7Z2K3_9EUKA</name>
<comment type="caution">
    <text evidence="2">The sequence shown here is derived from an EMBL/GenBank/DDBJ whole genome shotgun (WGS) entry which is preliminary data.</text>
</comment>
<dbReference type="Proteomes" id="UP001146793">
    <property type="component" value="Unassembled WGS sequence"/>
</dbReference>
<feature type="region of interest" description="Disordered" evidence="1">
    <location>
        <begin position="385"/>
        <end position="427"/>
    </location>
</feature>
<accession>A0AAV7Z2K3</accession>
<organism evidence="2 3">
    <name type="scientific">Anaeramoeba flamelloides</name>
    <dbReference type="NCBI Taxonomy" id="1746091"/>
    <lineage>
        <taxon>Eukaryota</taxon>
        <taxon>Metamonada</taxon>
        <taxon>Anaeramoebidae</taxon>
        <taxon>Anaeramoeba</taxon>
    </lineage>
</organism>
<sequence length="485" mass="57035">MSKKKNTISGYKKRKNDYKKSKYYTKQEKLFTKMIPDVETQTKCLKIGETSSYLGFLEKFSELFPKVILFKNKGKNRMLKFPTEWKYALSHCRCISSRNLIDGIRTPLKKIGLYPQKVTDCYCYLPLRDLRSSTSVERKRSMTDSNKYDSRENKYKKYTYDSEEMQYGPRFDSVELKEKYRSISGDSFNSNNYFMGNITNKMGKLSIPKIKNTKKNRKKKKKILVYKKNRKRATTEKKRIVKEETNTFTEKQIKGEDSTVNISMDLKPTIQMNGEKEIGNSNIIFDNFPLQKEKKESDGFFDLNNENDYEGLTDPYSTAFFENEVENQMDNFTNIYDDFYTNEKDTEKRKTEIRTSINPNVNVNLNVNVNVNINDNTQILYKNKKHNKNDNKGNGNGNTSSNNNDNSNNNIIIINNNNNKNDNNENDYQNIYNTEFSFTDPDILFGDNENNDLSMNNLNLDINNENIFKDIEFNFESDRDEELQF</sequence>
<evidence type="ECO:0000313" key="2">
    <source>
        <dbReference type="EMBL" id="KAJ3435176.1"/>
    </source>
</evidence>
<gene>
    <name evidence="2" type="ORF">M0812_02307</name>
</gene>
<evidence type="ECO:0000313" key="3">
    <source>
        <dbReference type="Proteomes" id="UP001146793"/>
    </source>
</evidence>
<protein>
    <submittedName>
        <fullName evidence="2">Uncharacterized protein</fullName>
    </submittedName>
</protein>
<dbReference type="AlphaFoldDB" id="A0AAV7Z2K3"/>
<feature type="compositionally biased region" description="Low complexity" evidence="1">
    <location>
        <begin position="397"/>
        <end position="427"/>
    </location>
</feature>
<evidence type="ECO:0000256" key="1">
    <source>
        <dbReference type="SAM" id="MobiDB-lite"/>
    </source>
</evidence>
<reference evidence="2" key="1">
    <citation type="submission" date="2022-08" db="EMBL/GenBank/DDBJ databases">
        <title>Novel sulphate-reducing endosymbionts in the free-living metamonad Anaeramoeba.</title>
        <authorList>
            <person name="Jerlstrom-Hultqvist J."/>
            <person name="Cepicka I."/>
            <person name="Gallot-Lavallee L."/>
            <person name="Salas-Leiva D."/>
            <person name="Curtis B.A."/>
            <person name="Zahonova K."/>
            <person name="Pipaliya S."/>
            <person name="Dacks J."/>
            <person name="Roger A.J."/>
        </authorList>
    </citation>
    <scope>NUCLEOTIDE SEQUENCE</scope>
    <source>
        <strain evidence="2">Busselton2</strain>
    </source>
</reference>